<reference evidence="1 2" key="1">
    <citation type="journal article" date="2017" name="Antonie Van Leeuwenhoek">
        <title>Rhizobium rhizosphaerae sp. nov., a novel species isolated from rice rhizosphere.</title>
        <authorList>
            <person name="Zhao J.J."/>
            <person name="Zhang J."/>
            <person name="Zhang R.J."/>
            <person name="Zhang C.W."/>
            <person name="Yin H.Q."/>
            <person name="Zhang X.X."/>
        </authorList>
    </citation>
    <scope>NUCLEOTIDE SEQUENCE [LARGE SCALE GENOMIC DNA]</scope>
    <source>
        <strain evidence="1 2">KMM 241</strain>
    </source>
</reference>
<dbReference type="AlphaFoldDB" id="K6XWI8"/>
<name>K6XWI8_9ALTE</name>
<evidence type="ECO:0000313" key="1">
    <source>
        <dbReference type="EMBL" id="GAC24984.1"/>
    </source>
</evidence>
<proteinExistence type="predicted"/>
<evidence type="ECO:0000313" key="2">
    <source>
        <dbReference type="Proteomes" id="UP000006263"/>
    </source>
</evidence>
<protein>
    <submittedName>
        <fullName evidence="1">Uncharacterized protein</fullName>
    </submittedName>
</protein>
<sequence>MQAADMCSRKLGEQIKLNRRGFYNFISQFAIKNSTDMHN</sequence>
<gene>
    <name evidence="1" type="ORF">GMES_2694</name>
</gene>
<comment type="caution">
    <text evidence="1">The sequence shown here is derived from an EMBL/GenBank/DDBJ whole genome shotgun (WGS) entry which is preliminary data.</text>
</comment>
<dbReference type="EMBL" id="BAEP01000054">
    <property type="protein sequence ID" value="GAC24984.1"/>
    <property type="molecule type" value="Genomic_DNA"/>
</dbReference>
<accession>K6XWI8</accession>
<dbReference type="Proteomes" id="UP000006263">
    <property type="component" value="Unassembled WGS sequence"/>
</dbReference>
<organism evidence="1 2">
    <name type="scientific">Paraglaciecola mesophila KMM 241</name>
    <dbReference type="NCBI Taxonomy" id="1128912"/>
    <lineage>
        <taxon>Bacteria</taxon>
        <taxon>Pseudomonadati</taxon>
        <taxon>Pseudomonadota</taxon>
        <taxon>Gammaproteobacteria</taxon>
        <taxon>Alteromonadales</taxon>
        <taxon>Alteromonadaceae</taxon>
        <taxon>Paraglaciecola</taxon>
    </lineage>
</organism>